<dbReference type="EMBL" id="CP136051">
    <property type="protein sequence ID" value="WOK06703.1"/>
    <property type="molecule type" value="Genomic_DNA"/>
</dbReference>
<reference evidence="3 4" key="1">
    <citation type="journal article" date="2023" name="Microbiol. Resour. Announc.">
        <title>Complete Genome Sequence of Imperialibacter roseus strain P4T.</title>
        <authorList>
            <person name="Tizabi D.R."/>
            <person name="Bachvaroff T."/>
            <person name="Hill R.T."/>
        </authorList>
    </citation>
    <scope>NUCLEOTIDE SEQUENCE [LARGE SCALE GENOMIC DNA]</scope>
    <source>
        <strain evidence="3 4">P4T</strain>
    </source>
</reference>
<keyword evidence="2" id="KW-0812">Transmembrane</keyword>
<gene>
    <name evidence="3" type="ORF">RT717_26890</name>
</gene>
<sequence>MPFSKQSEKSHSNDFIPGAEEEDPFFDTLTYFEKEQEKEALYSPEFKAKNLNLGLAGMPSDSSIVPIDPEILKSDTSQLSPKNSAIQKTSGLAQISFFAGIGTILLFLLPLDFPVFGAILFLSSAAMAMITGLIAIRRIVKKNQQGRGMAVFGMSIGTLVLFILTTLTLYAYIIDK</sequence>
<feature type="transmembrane region" description="Helical" evidence="2">
    <location>
        <begin position="91"/>
        <end position="109"/>
    </location>
</feature>
<evidence type="ECO:0000256" key="2">
    <source>
        <dbReference type="SAM" id="Phobius"/>
    </source>
</evidence>
<feature type="transmembrane region" description="Helical" evidence="2">
    <location>
        <begin position="115"/>
        <end position="136"/>
    </location>
</feature>
<proteinExistence type="predicted"/>
<keyword evidence="4" id="KW-1185">Reference proteome</keyword>
<keyword evidence="2" id="KW-0472">Membrane</keyword>
<protein>
    <submittedName>
        <fullName evidence="3">DUF4190 domain-containing protein</fullName>
    </submittedName>
</protein>
<dbReference type="Proteomes" id="UP001302349">
    <property type="component" value="Chromosome"/>
</dbReference>
<keyword evidence="2" id="KW-1133">Transmembrane helix</keyword>
<name>A0ABZ0INS9_9BACT</name>
<evidence type="ECO:0000313" key="4">
    <source>
        <dbReference type="Proteomes" id="UP001302349"/>
    </source>
</evidence>
<feature type="transmembrane region" description="Helical" evidence="2">
    <location>
        <begin position="148"/>
        <end position="173"/>
    </location>
</feature>
<dbReference type="RefSeq" id="WP_317489409.1">
    <property type="nucleotide sequence ID" value="NZ_CP136051.1"/>
</dbReference>
<feature type="compositionally biased region" description="Basic and acidic residues" evidence="1">
    <location>
        <begin position="1"/>
        <end position="12"/>
    </location>
</feature>
<evidence type="ECO:0000313" key="3">
    <source>
        <dbReference type="EMBL" id="WOK06703.1"/>
    </source>
</evidence>
<feature type="region of interest" description="Disordered" evidence="1">
    <location>
        <begin position="1"/>
        <end position="22"/>
    </location>
</feature>
<organism evidence="3 4">
    <name type="scientific">Imperialibacter roseus</name>
    <dbReference type="NCBI Taxonomy" id="1324217"/>
    <lineage>
        <taxon>Bacteria</taxon>
        <taxon>Pseudomonadati</taxon>
        <taxon>Bacteroidota</taxon>
        <taxon>Cytophagia</taxon>
        <taxon>Cytophagales</taxon>
        <taxon>Flammeovirgaceae</taxon>
        <taxon>Imperialibacter</taxon>
    </lineage>
</organism>
<accession>A0ABZ0INS9</accession>
<evidence type="ECO:0000256" key="1">
    <source>
        <dbReference type="SAM" id="MobiDB-lite"/>
    </source>
</evidence>